<dbReference type="GO" id="GO:0016740">
    <property type="term" value="F:transferase activity"/>
    <property type="evidence" value="ECO:0007669"/>
    <property type="project" value="UniProtKB-KW"/>
</dbReference>
<evidence type="ECO:0000313" key="4">
    <source>
        <dbReference type="Proteomes" id="UP000004129"/>
    </source>
</evidence>
<accession>G5GNH9</accession>
<gene>
    <name evidence="3" type="ORF">HMPREF9334_00933</name>
</gene>
<dbReference type="PANTHER" id="PTHR43300:SF11">
    <property type="entry name" value="ACETYLTRANSFERASE RV3034C-RELATED"/>
    <property type="match status" value="1"/>
</dbReference>
<keyword evidence="1" id="KW-0808">Transferase</keyword>
<dbReference type="PATRIC" id="fig|679201.3.peg.943"/>
<proteinExistence type="predicted"/>
<dbReference type="STRING" id="679201.HMPREF9334_00933"/>
<organism evidence="3 4">
    <name type="scientific">Selenomonas infelix ATCC 43532</name>
    <dbReference type="NCBI Taxonomy" id="679201"/>
    <lineage>
        <taxon>Bacteria</taxon>
        <taxon>Bacillati</taxon>
        <taxon>Bacillota</taxon>
        <taxon>Negativicutes</taxon>
        <taxon>Selenomonadales</taxon>
        <taxon>Selenomonadaceae</taxon>
        <taxon>Selenomonas</taxon>
    </lineage>
</organism>
<dbReference type="HOGENOM" id="CLU_820685_0_0_9"/>
<evidence type="ECO:0000313" key="3">
    <source>
        <dbReference type="EMBL" id="EHG21516.1"/>
    </source>
</evidence>
<dbReference type="InterPro" id="IPR011004">
    <property type="entry name" value="Trimer_LpxA-like_sf"/>
</dbReference>
<keyword evidence="4" id="KW-1185">Reference proteome</keyword>
<dbReference type="InterPro" id="IPR001451">
    <property type="entry name" value="Hexapep"/>
</dbReference>
<dbReference type="AlphaFoldDB" id="G5GNH9"/>
<dbReference type="eggNOG" id="COG0110">
    <property type="taxonomic scope" value="Bacteria"/>
</dbReference>
<dbReference type="PANTHER" id="PTHR43300">
    <property type="entry name" value="ACETYLTRANSFERASE"/>
    <property type="match status" value="1"/>
</dbReference>
<reference evidence="3 4" key="1">
    <citation type="submission" date="2011-08" db="EMBL/GenBank/DDBJ databases">
        <title>The Genome Sequence of Selenomonas infelix ATCC 43532.</title>
        <authorList>
            <consortium name="The Broad Institute Genome Sequencing Platform"/>
            <person name="Earl A."/>
            <person name="Ward D."/>
            <person name="Feldgarden M."/>
            <person name="Gevers D."/>
            <person name="Izard J."/>
            <person name="Blanton J.M."/>
            <person name="Baranova O.V."/>
            <person name="Dewhirst F.E."/>
            <person name="Young S.K."/>
            <person name="Zeng Q."/>
            <person name="Gargeya S."/>
            <person name="Fitzgerald M."/>
            <person name="Haas B."/>
            <person name="Abouelleil A."/>
            <person name="Alvarado L."/>
            <person name="Arachchi H.M."/>
            <person name="Berlin A."/>
            <person name="Brown A."/>
            <person name="Chapman S.B."/>
            <person name="Chen Z."/>
            <person name="Dunbar C."/>
            <person name="Freedman E."/>
            <person name="Gearin G."/>
            <person name="Gellesch M."/>
            <person name="Goldberg J."/>
            <person name="Griggs A."/>
            <person name="Gujja S."/>
            <person name="Heiman D."/>
            <person name="Howarth C."/>
            <person name="Larson L."/>
            <person name="Lui A."/>
            <person name="MacDonald P.J.P."/>
            <person name="Montmayeur A."/>
            <person name="Murphy C."/>
            <person name="Neiman D."/>
            <person name="Pearson M."/>
            <person name="Priest M."/>
            <person name="Roberts A."/>
            <person name="Saif S."/>
            <person name="Shea T."/>
            <person name="Shenoy N."/>
            <person name="Sisk P."/>
            <person name="Stolte C."/>
            <person name="Sykes S."/>
            <person name="Wortman J."/>
            <person name="Nusbaum C."/>
            <person name="Birren B."/>
        </authorList>
    </citation>
    <scope>NUCLEOTIDE SEQUENCE [LARGE SCALE GENOMIC DNA]</scope>
    <source>
        <strain evidence="3 4">ATCC 43532</strain>
    </source>
</reference>
<dbReference type="PROSITE" id="PS00101">
    <property type="entry name" value="HEXAPEP_TRANSFERASES"/>
    <property type="match status" value="1"/>
</dbReference>
<dbReference type="Gene3D" id="2.160.10.10">
    <property type="entry name" value="Hexapeptide repeat proteins"/>
    <property type="match status" value="1"/>
</dbReference>
<dbReference type="InterPro" id="IPR050179">
    <property type="entry name" value="Trans_hexapeptide_repeat"/>
</dbReference>
<dbReference type="Proteomes" id="UP000004129">
    <property type="component" value="Unassembled WGS sequence"/>
</dbReference>
<dbReference type="EMBL" id="ACZM01000007">
    <property type="protein sequence ID" value="EHG21516.1"/>
    <property type="molecule type" value="Genomic_DNA"/>
</dbReference>
<evidence type="ECO:0000256" key="1">
    <source>
        <dbReference type="ARBA" id="ARBA00022679"/>
    </source>
</evidence>
<dbReference type="CDD" id="cd03349">
    <property type="entry name" value="LbH_XAT"/>
    <property type="match status" value="1"/>
</dbReference>
<dbReference type="InterPro" id="IPR018357">
    <property type="entry name" value="Hexapep_transf_CS"/>
</dbReference>
<protein>
    <submittedName>
        <fullName evidence="3">Uncharacterized protein</fullName>
    </submittedName>
</protein>
<keyword evidence="2" id="KW-0677">Repeat</keyword>
<dbReference type="SUPFAM" id="SSF51161">
    <property type="entry name" value="Trimeric LpxA-like enzymes"/>
    <property type="match status" value="1"/>
</dbReference>
<dbReference type="OrthoDB" id="9801697at2"/>
<name>G5GNH9_9FIRM</name>
<evidence type="ECO:0000256" key="2">
    <source>
        <dbReference type="ARBA" id="ARBA00022737"/>
    </source>
</evidence>
<comment type="caution">
    <text evidence="3">The sequence shown here is derived from an EMBL/GenBank/DDBJ whole genome shotgun (WGS) entry which is preliminary data.</text>
</comment>
<sequence>MLEFSPRVRKIPIKDHADMALLTLDARSYLVGGTAYLPSTDAHILVGRYSSLAHNLSFYLGLNHDHHAITTYPLASAFDGCNEDEFTNINRHQIIIGNDVWIGGDVLLMSGVHIGNGAVIGAGAVITKDVPPYAIVVGNPARVIKYRFDTETIARLQRIKWWNLPQEEIEPLLLAHHDDMECFLAQFDLPPQEAAQDETAAAIEQLRTQGYTVSYFIPDFEIPIPYCAWPRVIDSFLAAYTEQDRAALVLAMPEREDIHLYEEGIAARIRDYGDHMPLVLSHRCSSTMPFSIAALQSSNVYITTREPVCSRAVDYAADAGLTIRYGLDHGGLVFPPL</sequence>
<dbReference type="Pfam" id="PF00132">
    <property type="entry name" value="Hexapep"/>
    <property type="match status" value="1"/>
</dbReference>